<organism evidence="9 10">
    <name type="scientific">Aequorivita aurantiaca</name>
    <dbReference type="NCBI Taxonomy" id="3053356"/>
    <lineage>
        <taxon>Bacteria</taxon>
        <taxon>Pseudomonadati</taxon>
        <taxon>Bacteroidota</taxon>
        <taxon>Flavobacteriia</taxon>
        <taxon>Flavobacteriales</taxon>
        <taxon>Flavobacteriaceae</taxon>
        <taxon>Aequorivita</taxon>
    </lineage>
</organism>
<evidence type="ECO:0000256" key="1">
    <source>
        <dbReference type="ARBA" id="ARBA00004926"/>
    </source>
</evidence>
<dbReference type="Gene3D" id="1.10.1390.10">
    <property type="match status" value="1"/>
</dbReference>
<dbReference type="InterPro" id="IPR035482">
    <property type="entry name" value="SIS_PGI_2"/>
</dbReference>
<evidence type="ECO:0000256" key="4">
    <source>
        <dbReference type="ARBA" id="ARBA00023152"/>
    </source>
</evidence>
<dbReference type="EMBL" id="JAUGQQ010000003">
    <property type="protein sequence ID" value="MDN3724064.1"/>
    <property type="molecule type" value="Genomic_DNA"/>
</dbReference>
<dbReference type="GO" id="GO:0004347">
    <property type="term" value="F:glucose-6-phosphate isomerase activity"/>
    <property type="evidence" value="ECO:0007669"/>
    <property type="project" value="UniProtKB-EC"/>
</dbReference>
<accession>A0ABT8DH89</accession>
<sequence length="524" mass="59551">MSLPAINPTKTEAWKALEMHFQEIQTQEMQEIFSEDFLRADRFSIEWNNFYVDYSKNRINEKTISLLLALANEVKLKDAINQQFFGEKINQTENRAVLHTALRDFDNMKPEVKETLNKMKSFSEAIINGNHAGFTGKKITDIVNVGIGGSHLGPEMISEALHFYRNHLKTHFIANIDGDDVVEKLKTLNPETTIFIIVSKSFSTQETIANANVVKTWFLQQGNESDLQKHFVAVSTNEKGAREFGISQNNIFPMDDWVGGRFSLWSSVGLSICCALGYKNFEALLKGAFEMDKHFRNEEFNKNIPVIFGLLSVWYNNFFKAESEAVVAYSQYLHKLVPYLQQAFMESNGKSVDRNGNKIEYQTGNIVWGNVGSNSQHAYFQLLHQGTKLIPTDFIGFSKSLHGNNKNHFILMANFFAQTEALWGGTHNKKVDNSFKSFEGNKPSNTILIEELTPENLGSLVALYEHKLFVQGIIWNIFSYDQWGVELGKNVAKETLSAIENGDTSEIKNNSTQKLIAKFLKNRT</sequence>
<keyword evidence="4 7" id="KW-0324">Glycolysis</keyword>
<dbReference type="HAMAP" id="MF_00473">
    <property type="entry name" value="G6P_isomerase"/>
    <property type="match status" value="1"/>
</dbReference>
<evidence type="ECO:0000256" key="2">
    <source>
        <dbReference type="ARBA" id="ARBA00006604"/>
    </source>
</evidence>
<keyword evidence="7" id="KW-0963">Cytoplasm</keyword>
<comment type="catalytic activity">
    <reaction evidence="6 7 8">
        <text>alpha-D-glucose 6-phosphate = beta-D-fructose 6-phosphate</text>
        <dbReference type="Rhea" id="RHEA:11816"/>
        <dbReference type="ChEBI" id="CHEBI:57634"/>
        <dbReference type="ChEBI" id="CHEBI:58225"/>
        <dbReference type="EC" id="5.3.1.9"/>
    </reaction>
</comment>
<evidence type="ECO:0000256" key="5">
    <source>
        <dbReference type="ARBA" id="ARBA00023235"/>
    </source>
</evidence>
<dbReference type="InterPro" id="IPR018189">
    <property type="entry name" value="Phosphoglucose_isomerase_CS"/>
</dbReference>
<feature type="active site" description="Proton donor" evidence="7">
    <location>
        <position position="346"/>
    </location>
</feature>
<comment type="pathway">
    <text evidence="7">Carbohydrate biosynthesis; gluconeogenesis.</text>
</comment>
<dbReference type="PROSITE" id="PS51463">
    <property type="entry name" value="P_GLUCOSE_ISOMERASE_3"/>
    <property type="match status" value="1"/>
</dbReference>
<keyword evidence="10" id="KW-1185">Reference proteome</keyword>
<dbReference type="RefSeq" id="WP_290254157.1">
    <property type="nucleotide sequence ID" value="NZ_JAUGQQ010000003.1"/>
</dbReference>
<feature type="active site" evidence="7">
    <location>
        <position position="489"/>
    </location>
</feature>
<proteinExistence type="inferred from homology"/>
<dbReference type="Pfam" id="PF00342">
    <property type="entry name" value="PGI"/>
    <property type="match status" value="1"/>
</dbReference>
<dbReference type="PANTHER" id="PTHR11469:SF1">
    <property type="entry name" value="GLUCOSE-6-PHOSPHATE ISOMERASE"/>
    <property type="match status" value="1"/>
</dbReference>
<evidence type="ECO:0000256" key="8">
    <source>
        <dbReference type="RuleBase" id="RU000612"/>
    </source>
</evidence>
<dbReference type="PANTHER" id="PTHR11469">
    <property type="entry name" value="GLUCOSE-6-PHOSPHATE ISOMERASE"/>
    <property type="match status" value="1"/>
</dbReference>
<dbReference type="PRINTS" id="PR00662">
    <property type="entry name" value="G6PISOMERASE"/>
</dbReference>
<protein>
    <recommendedName>
        <fullName evidence="7">Glucose-6-phosphate isomerase</fullName>
        <shortName evidence="7">GPI</shortName>
        <ecNumber evidence="7">5.3.1.9</ecNumber>
    </recommendedName>
    <alternativeName>
        <fullName evidence="7">Phosphoglucose isomerase</fullName>
        <shortName evidence="7">PGI</shortName>
    </alternativeName>
    <alternativeName>
        <fullName evidence="7">Phosphohexose isomerase</fullName>
        <shortName evidence="7">PHI</shortName>
    </alternativeName>
</protein>
<dbReference type="InterPro" id="IPR023096">
    <property type="entry name" value="G6P_Isomerase_C"/>
</dbReference>
<dbReference type="InterPro" id="IPR001672">
    <property type="entry name" value="G6P_Isomerase"/>
</dbReference>
<reference evidence="9 10" key="1">
    <citation type="submission" date="2023-06" db="EMBL/GenBank/DDBJ databases">
        <authorList>
            <person name="Ye Y.-Q."/>
            <person name="Du Z.-J."/>
        </authorList>
    </citation>
    <scope>NUCLEOTIDE SEQUENCE [LARGE SCALE GENOMIC DNA]</scope>
    <source>
        <strain evidence="9 10">SDUM287046</strain>
    </source>
</reference>
<comment type="function">
    <text evidence="7">Catalyzes the reversible isomerization of glucose-6-phosphate to fructose-6-phosphate.</text>
</comment>
<evidence type="ECO:0000313" key="9">
    <source>
        <dbReference type="EMBL" id="MDN3724064.1"/>
    </source>
</evidence>
<comment type="pathway">
    <text evidence="1 7 8">Carbohydrate degradation; glycolysis; D-glyceraldehyde 3-phosphate and glycerone phosphate from D-glucose: step 2/4.</text>
</comment>
<comment type="subcellular location">
    <subcellularLocation>
        <location evidence="7">Cytoplasm</location>
    </subcellularLocation>
</comment>
<dbReference type="NCBIfam" id="NF001211">
    <property type="entry name" value="PRK00179.1"/>
    <property type="match status" value="1"/>
</dbReference>
<dbReference type="PROSITE" id="PS00765">
    <property type="entry name" value="P_GLUCOSE_ISOMERASE_1"/>
    <property type="match status" value="1"/>
</dbReference>
<dbReference type="Gene3D" id="3.40.50.10490">
    <property type="entry name" value="Glucose-6-phosphate isomerase like protein, domain 1"/>
    <property type="match status" value="2"/>
</dbReference>
<keyword evidence="5 7" id="KW-0413">Isomerase</keyword>
<name>A0ABT8DH89_9FLAO</name>
<keyword evidence="3 7" id="KW-0312">Gluconeogenesis</keyword>
<dbReference type="CDD" id="cd05016">
    <property type="entry name" value="SIS_PGI_2"/>
    <property type="match status" value="1"/>
</dbReference>
<dbReference type="SUPFAM" id="SSF53697">
    <property type="entry name" value="SIS domain"/>
    <property type="match status" value="1"/>
</dbReference>
<comment type="caution">
    <text evidence="9">The sequence shown here is derived from an EMBL/GenBank/DDBJ whole genome shotgun (WGS) entry which is preliminary data.</text>
</comment>
<evidence type="ECO:0000313" key="10">
    <source>
        <dbReference type="Proteomes" id="UP001244787"/>
    </source>
</evidence>
<comment type="similarity">
    <text evidence="2 7 8">Belongs to the GPI family.</text>
</comment>
<evidence type="ECO:0000256" key="7">
    <source>
        <dbReference type="HAMAP-Rule" id="MF_00473"/>
    </source>
</evidence>
<dbReference type="InterPro" id="IPR046348">
    <property type="entry name" value="SIS_dom_sf"/>
</dbReference>
<gene>
    <name evidence="7 9" type="primary">pgi</name>
    <name evidence="9" type="ORF">QRD02_06690</name>
</gene>
<dbReference type="CDD" id="cd05015">
    <property type="entry name" value="SIS_PGI_1"/>
    <property type="match status" value="1"/>
</dbReference>
<evidence type="ECO:0000256" key="6">
    <source>
        <dbReference type="ARBA" id="ARBA00029321"/>
    </source>
</evidence>
<feature type="active site" evidence="7">
    <location>
        <position position="377"/>
    </location>
</feature>
<dbReference type="EC" id="5.3.1.9" evidence="7"/>
<dbReference type="PROSITE" id="PS00174">
    <property type="entry name" value="P_GLUCOSE_ISOMERASE_2"/>
    <property type="match status" value="1"/>
</dbReference>
<dbReference type="Proteomes" id="UP001244787">
    <property type="component" value="Unassembled WGS sequence"/>
</dbReference>
<dbReference type="InterPro" id="IPR035476">
    <property type="entry name" value="SIS_PGI_1"/>
</dbReference>
<evidence type="ECO:0000256" key="3">
    <source>
        <dbReference type="ARBA" id="ARBA00022432"/>
    </source>
</evidence>